<organism evidence="2 3">
    <name type="scientific">Macaca nemestrina</name>
    <name type="common">Pig-tailed macaque</name>
    <dbReference type="NCBI Taxonomy" id="9545"/>
    <lineage>
        <taxon>Eukaryota</taxon>
        <taxon>Metazoa</taxon>
        <taxon>Chordata</taxon>
        <taxon>Craniata</taxon>
        <taxon>Vertebrata</taxon>
        <taxon>Euteleostomi</taxon>
        <taxon>Mammalia</taxon>
        <taxon>Eutheria</taxon>
        <taxon>Euarchontoglires</taxon>
        <taxon>Primates</taxon>
        <taxon>Haplorrhini</taxon>
        <taxon>Catarrhini</taxon>
        <taxon>Cercopithecidae</taxon>
        <taxon>Cercopithecinae</taxon>
        <taxon>Macaca</taxon>
    </lineage>
</organism>
<name>A0A2K6DYX7_MACNE</name>
<reference evidence="2" key="2">
    <citation type="submission" date="2025-09" db="UniProtKB">
        <authorList>
            <consortium name="Ensembl"/>
        </authorList>
    </citation>
    <scope>IDENTIFICATION</scope>
</reference>
<dbReference type="Bgee" id="ENSMNEG00000043401">
    <property type="expression patterns" value="Expressed in bone marrow and 12 other cell types or tissues"/>
</dbReference>
<proteinExistence type="predicted"/>
<evidence type="ECO:0000313" key="2">
    <source>
        <dbReference type="Ensembl" id="ENSMNEP00000041108.1"/>
    </source>
</evidence>
<accession>A0A2K6DYX7</accession>
<reference evidence="2" key="1">
    <citation type="submission" date="2025-08" db="UniProtKB">
        <authorList>
            <consortium name="Ensembl"/>
        </authorList>
    </citation>
    <scope>IDENTIFICATION</scope>
</reference>
<sequence>MQCFEFSPFSRGSLSNLIILSNETWFYVGFKLPGAVAQACNPSTLGGRDGRIMRSGDRDHPG</sequence>
<feature type="region of interest" description="Disordered" evidence="1">
    <location>
        <begin position="43"/>
        <end position="62"/>
    </location>
</feature>
<protein>
    <submittedName>
        <fullName evidence="2">Uncharacterized protein</fullName>
    </submittedName>
</protein>
<dbReference type="GeneTree" id="ENSGT01140000285591"/>
<evidence type="ECO:0000256" key="1">
    <source>
        <dbReference type="SAM" id="MobiDB-lite"/>
    </source>
</evidence>
<dbReference type="Proteomes" id="UP000233120">
    <property type="component" value="Unassembled WGS sequence"/>
</dbReference>
<dbReference type="AlphaFoldDB" id="A0A2K6DYX7"/>
<dbReference type="OMA" id="NETWFYV"/>
<feature type="compositionally biased region" description="Basic and acidic residues" evidence="1">
    <location>
        <begin position="48"/>
        <end position="62"/>
    </location>
</feature>
<evidence type="ECO:0000313" key="3">
    <source>
        <dbReference type="Proteomes" id="UP000233120"/>
    </source>
</evidence>
<dbReference type="Ensembl" id="ENSMNET00000065604.1">
    <property type="protein sequence ID" value="ENSMNEP00000041108.1"/>
    <property type="gene ID" value="ENSMNEG00000043401.1"/>
</dbReference>
<keyword evidence="3" id="KW-1185">Reference proteome</keyword>